<dbReference type="Proteomes" id="UP000199207">
    <property type="component" value="Unassembled WGS sequence"/>
</dbReference>
<gene>
    <name evidence="1" type="ORF">SAMN05421773_10374</name>
</gene>
<dbReference type="Gene3D" id="3.40.50.1820">
    <property type="entry name" value="alpha/beta hydrolase"/>
    <property type="match status" value="1"/>
</dbReference>
<dbReference type="STRING" id="910347.SAMN05421773_10374"/>
<accession>A0A1I1IIQ0</accession>
<name>A0A1I1IIQ0_9ACTN</name>
<dbReference type="InterPro" id="IPR029058">
    <property type="entry name" value="AB_hydrolase_fold"/>
</dbReference>
<evidence type="ECO:0000313" key="1">
    <source>
        <dbReference type="EMBL" id="SFC36117.1"/>
    </source>
</evidence>
<reference evidence="1 2" key="1">
    <citation type="submission" date="2016-10" db="EMBL/GenBank/DDBJ databases">
        <authorList>
            <person name="de Groot N.N."/>
        </authorList>
    </citation>
    <scope>NUCLEOTIDE SEQUENCE [LARGE SCALE GENOMIC DNA]</scope>
    <source>
        <strain evidence="1 2">CGMCC 4.5739</strain>
    </source>
</reference>
<dbReference type="AlphaFoldDB" id="A0A1I1IIQ0"/>
<evidence type="ECO:0008006" key="3">
    <source>
        <dbReference type="Google" id="ProtNLM"/>
    </source>
</evidence>
<dbReference type="SUPFAM" id="SSF53474">
    <property type="entry name" value="alpha/beta-Hydrolases"/>
    <property type="match status" value="1"/>
</dbReference>
<dbReference type="EMBL" id="FOLM01000003">
    <property type="protein sequence ID" value="SFC36117.1"/>
    <property type="molecule type" value="Genomic_DNA"/>
</dbReference>
<protein>
    <recommendedName>
        <fullName evidence="3">Platelet-activating factor acetylhydrolase</fullName>
    </recommendedName>
</protein>
<sequence length="133" mass="13844">MTARTSCSGRVVPARVFPTTSSGTQRNIQDVHNGNQSMDVSEGLTRTLALNTTPGDPFAGRLDTSAGVGVAGHSLGGMTTHGLLTAWPDDRITAAVPFATLDMGDPASQVAANVLFVHGGLAALEPVRRHRRP</sequence>
<proteinExistence type="predicted"/>
<organism evidence="1 2">
    <name type="scientific">Streptomyces aidingensis</name>
    <dbReference type="NCBI Taxonomy" id="910347"/>
    <lineage>
        <taxon>Bacteria</taxon>
        <taxon>Bacillati</taxon>
        <taxon>Actinomycetota</taxon>
        <taxon>Actinomycetes</taxon>
        <taxon>Kitasatosporales</taxon>
        <taxon>Streptomycetaceae</taxon>
        <taxon>Streptomyces</taxon>
    </lineage>
</organism>
<keyword evidence="2" id="KW-1185">Reference proteome</keyword>
<evidence type="ECO:0000313" key="2">
    <source>
        <dbReference type="Proteomes" id="UP000199207"/>
    </source>
</evidence>